<dbReference type="OrthoDB" id="2505079at2759"/>
<comment type="caution">
    <text evidence="1">The sequence shown here is derived from an EMBL/GenBank/DDBJ whole genome shotgun (WGS) entry which is preliminary data.</text>
</comment>
<sequence>MDEINATILKTTIEAIPVLTKENYSSWRTRSLALFKLGGVKDQMLNGEPALEESNNTILCAICETPVTQRMSNLRREKTPTKQAKREE</sequence>
<organism evidence="1 2">
    <name type="scientific">Puccinia sorghi</name>
    <dbReference type="NCBI Taxonomy" id="27349"/>
    <lineage>
        <taxon>Eukaryota</taxon>
        <taxon>Fungi</taxon>
        <taxon>Dikarya</taxon>
        <taxon>Basidiomycota</taxon>
        <taxon>Pucciniomycotina</taxon>
        <taxon>Pucciniomycetes</taxon>
        <taxon>Pucciniales</taxon>
        <taxon>Pucciniaceae</taxon>
        <taxon>Puccinia</taxon>
    </lineage>
</organism>
<evidence type="ECO:0000313" key="1">
    <source>
        <dbReference type="EMBL" id="KNZ43894.1"/>
    </source>
</evidence>
<reference evidence="1 2" key="1">
    <citation type="submission" date="2015-08" db="EMBL/GenBank/DDBJ databases">
        <title>Next Generation Sequencing and Analysis of the Genome of Puccinia sorghi L Schw, the Causal Agent of Maize Common Rust.</title>
        <authorList>
            <person name="Rochi L."/>
            <person name="Burguener G."/>
            <person name="Darino M."/>
            <person name="Turjanski A."/>
            <person name="Kreff E."/>
            <person name="Dieguez M.J."/>
            <person name="Sacco F."/>
        </authorList>
    </citation>
    <scope>NUCLEOTIDE SEQUENCE [LARGE SCALE GENOMIC DNA]</scope>
    <source>
        <strain evidence="1 2">RO10H11247</strain>
    </source>
</reference>
<protein>
    <recommendedName>
        <fullName evidence="3">DUF4219 domain-containing protein</fullName>
    </recommendedName>
</protein>
<proteinExistence type="predicted"/>
<evidence type="ECO:0000313" key="2">
    <source>
        <dbReference type="Proteomes" id="UP000037035"/>
    </source>
</evidence>
<name>A0A0L6U5V6_9BASI</name>
<dbReference type="EMBL" id="LAVV01015425">
    <property type="protein sequence ID" value="KNZ43894.1"/>
    <property type="molecule type" value="Genomic_DNA"/>
</dbReference>
<gene>
    <name evidence="1" type="ORF">VP01_973g2</name>
</gene>
<evidence type="ECO:0008006" key="3">
    <source>
        <dbReference type="Google" id="ProtNLM"/>
    </source>
</evidence>
<keyword evidence="2" id="KW-1185">Reference proteome</keyword>
<dbReference type="Proteomes" id="UP000037035">
    <property type="component" value="Unassembled WGS sequence"/>
</dbReference>
<accession>A0A0L6U5V6</accession>
<dbReference type="VEuPathDB" id="FungiDB:VP01_973g2"/>
<dbReference type="AlphaFoldDB" id="A0A0L6U5V6"/>